<accession>A0A4V5LYY7</accession>
<dbReference type="PANTHER" id="PTHR35532">
    <property type="entry name" value="SIMILAR TO POLYHYDROXYALKANOATE DEPOLYMERASE"/>
    <property type="match status" value="1"/>
</dbReference>
<dbReference type="AlphaFoldDB" id="A0A4V5LYY7"/>
<keyword evidence="3" id="KW-1185">Reference proteome</keyword>
<dbReference type="RefSeq" id="WP_136819244.1">
    <property type="nucleotide sequence ID" value="NZ_BMJX01000001.1"/>
</dbReference>
<dbReference type="PANTHER" id="PTHR35532:SF5">
    <property type="entry name" value="CARBOHYDRATE-BINDING DOMAIN-CONTAINING PROTEIN"/>
    <property type="match status" value="1"/>
</dbReference>
<proteinExistence type="predicted"/>
<sequence>MENINEIADRPNKDGRKWTKYLFLFCLLLSVSAVVIFGCFTLSKETKSALVEAGNNRKELEKVLDHYRYKNFYKFKAASFLIANMPYHKSKQKVSLPDDYHLFFDRLDSAYHDMFRGLSGDSIRTLMPREYNPFRRQLGEDFQQLDTPLHEQNSVGDVHLIKADFLISHIDQAFEAWRGDPLLAKMAYDDFKEFVLPYRTTDEELILRRADLRKQWMPILEKEGFDNIRKPVNRYKAFIGKSRWLNEYTKPKTHAALYDLILPKFRMNCHSLTNWSINILRACGVPAVYEYTPQWKDRPSRHFWAVSPDSSGIWQPYTTPDNNLRENWESDLQKASKVYRRTYGVNRETPYFQAGSSEYIPEELASPLLRDQTFRYHQTITLRIPLAADVPNKLAYLCLFQGDKLNAVAWGKIDHRKKEAVFEQVPLHTVFVPLYYTEDGKEQPFGTPFLIESDQGDALALFPEPLTENKPSKAFDFRMQNGRLEQNAFFQEKTLSLRYVELYPNGQRHDDMVLIRKYPEKAHLKILQQRLKGGYFIGFEGKKKDTLAVLQEGAVPYWQEVPLNNKEAYRYYRFYAGPGKSYKMNLAEMEFLGQPSERHAHAAPSPLPIFSPKDTGKVDDRGLVRIQGTPGALSPGAENLYDGDINTVMNDFRTSIDFGSPVAITHVRFIPRSAHNGIIPRDVYRLYYHDGRSWKVHQTDTARYNFVHFRQVPAGTVYWLRNLSQGKEELPFFYTNDKQDFIHIENQ</sequence>
<dbReference type="Gene3D" id="2.60.120.260">
    <property type="entry name" value="Galactose-binding domain-like"/>
    <property type="match status" value="1"/>
</dbReference>
<feature type="transmembrane region" description="Helical" evidence="1">
    <location>
        <begin position="21"/>
        <end position="43"/>
    </location>
</feature>
<keyword evidence="1" id="KW-0472">Membrane</keyword>
<evidence type="ECO:0000256" key="1">
    <source>
        <dbReference type="SAM" id="Phobius"/>
    </source>
</evidence>
<evidence type="ECO:0000313" key="3">
    <source>
        <dbReference type="Proteomes" id="UP000309872"/>
    </source>
</evidence>
<comment type="caution">
    <text evidence="2">The sequence shown here is derived from an EMBL/GenBank/DDBJ whole genome shotgun (WGS) entry which is preliminary data.</text>
</comment>
<protein>
    <recommendedName>
        <fullName evidence="4">Discoidin domain-containing protein</fullName>
    </recommendedName>
</protein>
<organism evidence="2 3">
    <name type="scientific">Sphingobacterium alkalisoli</name>
    <dbReference type="NCBI Taxonomy" id="1874115"/>
    <lineage>
        <taxon>Bacteria</taxon>
        <taxon>Pseudomonadati</taxon>
        <taxon>Bacteroidota</taxon>
        <taxon>Sphingobacteriia</taxon>
        <taxon>Sphingobacteriales</taxon>
        <taxon>Sphingobacteriaceae</taxon>
        <taxon>Sphingobacterium</taxon>
    </lineage>
</organism>
<dbReference type="EMBL" id="SUKA01000001">
    <property type="protein sequence ID" value="TJY68379.1"/>
    <property type="molecule type" value="Genomic_DNA"/>
</dbReference>
<name>A0A4V5LYY7_9SPHI</name>
<keyword evidence="1" id="KW-1133">Transmembrane helix</keyword>
<gene>
    <name evidence="2" type="ORF">FAZ19_03750</name>
</gene>
<keyword evidence="1" id="KW-0812">Transmembrane</keyword>
<evidence type="ECO:0000313" key="2">
    <source>
        <dbReference type="EMBL" id="TJY68379.1"/>
    </source>
</evidence>
<dbReference type="Proteomes" id="UP000309872">
    <property type="component" value="Unassembled WGS sequence"/>
</dbReference>
<evidence type="ECO:0008006" key="4">
    <source>
        <dbReference type="Google" id="ProtNLM"/>
    </source>
</evidence>
<reference evidence="2 3" key="1">
    <citation type="submission" date="2019-04" db="EMBL/GenBank/DDBJ databases">
        <title>Sphingobacterium olei sp. nov., isolated from oil-contaminated soil.</title>
        <authorList>
            <person name="Liu B."/>
        </authorList>
    </citation>
    <scope>NUCLEOTIDE SEQUENCE [LARGE SCALE GENOMIC DNA]</scope>
    <source>
        <strain evidence="2 3">Y3L14</strain>
    </source>
</reference>
<dbReference type="OrthoDB" id="679512at2"/>